<dbReference type="EMBL" id="CAJNDS010002435">
    <property type="protein sequence ID" value="CAE7473489.1"/>
    <property type="molecule type" value="Genomic_DNA"/>
</dbReference>
<reference evidence="2" key="1">
    <citation type="submission" date="2021-02" db="EMBL/GenBank/DDBJ databases">
        <authorList>
            <person name="Dougan E. K."/>
            <person name="Rhodes N."/>
            <person name="Thang M."/>
            <person name="Chan C."/>
        </authorList>
    </citation>
    <scope>NUCLEOTIDE SEQUENCE</scope>
</reference>
<dbReference type="AlphaFoldDB" id="A0A812SET8"/>
<name>A0A812SET8_9DINO</name>
<evidence type="ECO:0000259" key="1">
    <source>
        <dbReference type="Pfam" id="PF12146"/>
    </source>
</evidence>
<dbReference type="PANTHER" id="PTHR43358">
    <property type="entry name" value="ALPHA/BETA-HYDROLASE"/>
    <property type="match status" value="1"/>
</dbReference>
<dbReference type="PANTHER" id="PTHR43358:SF4">
    <property type="entry name" value="ALPHA_BETA HYDROLASE FOLD-1 DOMAIN-CONTAINING PROTEIN"/>
    <property type="match status" value="1"/>
</dbReference>
<evidence type="ECO:0000313" key="3">
    <source>
        <dbReference type="Proteomes" id="UP000604046"/>
    </source>
</evidence>
<gene>
    <name evidence="2" type="primary">yqkD</name>
    <name evidence="2" type="ORF">SNAT2548_LOCUS26605</name>
</gene>
<dbReference type="InterPro" id="IPR022742">
    <property type="entry name" value="Hydrolase_4"/>
</dbReference>
<dbReference type="Gene3D" id="3.40.50.1820">
    <property type="entry name" value="alpha/beta hydrolase"/>
    <property type="match status" value="1"/>
</dbReference>
<organism evidence="2 3">
    <name type="scientific">Symbiodinium natans</name>
    <dbReference type="NCBI Taxonomy" id="878477"/>
    <lineage>
        <taxon>Eukaryota</taxon>
        <taxon>Sar</taxon>
        <taxon>Alveolata</taxon>
        <taxon>Dinophyceae</taxon>
        <taxon>Suessiales</taxon>
        <taxon>Symbiodiniaceae</taxon>
        <taxon>Symbiodinium</taxon>
    </lineage>
</organism>
<dbReference type="Pfam" id="PF12146">
    <property type="entry name" value="Hydrolase_4"/>
    <property type="match status" value="1"/>
</dbReference>
<comment type="caution">
    <text evidence="2">The sequence shown here is derived from an EMBL/GenBank/DDBJ whole genome shotgun (WGS) entry which is preliminary data.</text>
</comment>
<dbReference type="InterPro" id="IPR052920">
    <property type="entry name" value="DNA-binding_regulatory"/>
</dbReference>
<dbReference type="InterPro" id="IPR029058">
    <property type="entry name" value="AB_hydrolase_fold"/>
</dbReference>
<keyword evidence="3" id="KW-1185">Reference proteome</keyword>
<dbReference type="SUPFAM" id="SSF53474">
    <property type="entry name" value="alpha/beta-Hydrolases"/>
    <property type="match status" value="1"/>
</dbReference>
<evidence type="ECO:0000313" key="2">
    <source>
        <dbReference type="EMBL" id="CAE7473489.1"/>
    </source>
</evidence>
<dbReference type="Proteomes" id="UP000604046">
    <property type="component" value="Unassembled WGS sequence"/>
</dbReference>
<accession>A0A812SET8</accession>
<protein>
    <submittedName>
        <fullName evidence="2">YqkD protein</fullName>
    </submittedName>
</protein>
<dbReference type="OrthoDB" id="10249433at2759"/>
<proteinExistence type="predicted"/>
<feature type="domain" description="Serine aminopeptidase S33" evidence="1">
    <location>
        <begin position="101"/>
        <end position="222"/>
    </location>
</feature>
<sequence>MWRSRRQADEVDEQVQQVVSARKSKRSCVPFSGTYESIVEAIIRPPRAPYEASNLGPSKFLLYGHVFKRFDLQITNPQGLTLECSWWRPSNRELISESPLPCVVCLHGNSSCRLEALQHVRMVLTRGISLFAFDFAGCGLSEGDYITLGYHEREDVSTVISYLRDSGEVSTIALWGRSMGAATALLHGHRDPSIAGLVLDSPFASLEMVVRELIASAKRWNMKVNQVLGVGVGGQRCLGRHSVALSADIAWTAGGKRRGKFAQHAVLQPMKPAEHLALQKLQDCWIRAAGCSNSLTVHHRESPPLDYLSIPMRLPVLRSS</sequence>